<keyword evidence="2" id="KW-1185">Reference proteome</keyword>
<protein>
    <submittedName>
        <fullName evidence="1">Uncharacterized protein</fullName>
    </submittedName>
</protein>
<accession>A0A1A9V082</accession>
<name>A0A1A9V082_GLOAU</name>
<sequence>MPTDLGEPVQKAAVFHDKAKDNLERSKTQLLEFVYDLEAIPTNSREEVHQEAQQGFQRRAQATNIEWENIIVPQESCCAQSGLHQHNYRNEQVLYCWICGRCGLTAELAKRGENPTPTSTLKMMSIGVGPGFVGTPMEIAVAQQAADQKQQSYTFTYEEFRLL</sequence>
<dbReference type="EnsemblMetazoa" id="GAUT021509-RA">
    <property type="protein sequence ID" value="GAUT021509-PA"/>
    <property type="gene ID" value="GAUT021509"/>
</dbReference>
<dbReference type="VEuPathDB" id="VectorBase:GAUT021509"/>
<evidence type="ECO:0000313" key="2">
    <source>
        <dbReference type="Proteomes" id="UP000078200"/>
    </source>
</evidence>
<proteinExistence type="predicted"/>
<evidence type="ECO:0000313" key="1">
    <source>
        <dbReference type="EnsemblMetazoa" id="GAUT021509-PA"/>
    </source>
</evidence>
<reference evidence="1" key="1">
    <citation type="submission" date="2020-05" db="UniProtKB">
        <authorList>
            <consortium name="EnsemblMetazoa"/>
        </authorList>
    </citation>
    <scope>IDENTIFICATION</scope>
    <source>
        <strain evidence="1">TTRI</strain>
    </source>
</reference>
<dbReference type="AlphaFoldDB" id="A0A1A9V082"/>
<dbReference type="Proteomes" id="UP000078200">
    <property type="component" value="Unassembled WGS sequence"/>
</dbReference>
<organism evidence="1 2">
    <name type="scientific">Glossina austeni</name>
    <name type="common">Savannah tsetse fly</name>
    <dbReference type="NCBI Taxonomy" id="7395"/>
    <lineage>
        <taxon>Eukaryota</taxon>
        <taxon>Metazoa</taxon>
        <taxon>Ecdysozoa</taxon>
        <taxon>Arthropoda</taxon>
        <taxon>Hexapoda</taxon>
        <taxon>Insecta</taxon>
        <taxon>Pterygota</taxon>
        <taxon>Neoptera</taxon>
        <taxon>Endopterygota</taxon>
        <taxon>Diptera</taxon>
        <taxon>Brachycera</taxon>
        <taxon>Muscomorpha</taxon>
        <taxon>Hippoboscoidea</taxon>
        <taxon>Glossinidae</taxon>
        <taxon>Glossina</taxon>
    </lineage>
</organism>